<evidence type="ECO:0000259" key="2">
    <source>
        <dbReference type="Pfam" id="PF07319"/>
    </source>
</evidence>
<dbReference type="Pfam" id="PF07319">
    <property type="entry name" value="DnaI_N"/>
    <property type="match status" value="1"/>
</dbReference>
<gene>
    <name evidence="3" type="primary">dnaI</name>
    <name evidence="3" type="ORF">ACFQ4L_09840</name>
</gene>
<dbReference type="InterPro" id="IPR009928">
    <property type="entry name" value="DnaI_N"/>
</dbReference>
<evidence type="ECO:0000313" key="4">
    <source>
        <dbReference type="Proteomes" id="UP001597244"/>
    </source>
</evidence>
<dbReference type="Pfam" id="PF01695">
    <property type="entry name" value="IstB_IS21"/>
    <property type="match status" value="1"/>
</dbReference>
<dbReference type="EMBL" id="JBHTOF010000101">
    <property type="protein sequence ID" value="MFD1466360.1"/>
    <property type="molecule type" value="Genomic_DNA"/>
</dbReference>
<comment type="caution">
    <text evidence="3">The sequence shown here is derived from an EMBL/GenBank/DDBJ whole genome shotgun (WGS) entry which is preliminary data.</text>
</comment>
<dbReference type="InterPro" id="IPR002611">
    <property type="entry name" value="IstB_ATP-bd"/>
</dbReference>
<feature type="domain" description="IstB-like ATP-binding" evidence="1">
    <location>
        <begin position="161"/>
        <end position="296"/>
    </location>
</feature>
<keyword evidence="4" id="KW-1185">Reference proteome</keyword>
<dbReference type="SUPFAM" id="SSF52540">
    <property type="entry name" value="P-loop containing nucleoside triphosphate hydrolases"/>
    <property type="match status" value="1"/>
</dbReference>
<dbReference type="NCBIfam" id="NF006505">
    <property type="entry name" value="PRK08939.1"/>
    <property type="match status" value="1"/>
</dbReference>
<organism evidence="3 4">
    <name type="scientific">Lapidilactobacillus mulanensis</name>
    <dbReference type="NCBI Taxonomy" id="2485999"/>
    <lineage>
        <taxon>Bacteria</taxon>
        <taxon>Bacillati</taxon>
        <taxon>Bacillota</taxon>
        <taxon>Bacilli</taxon>
        <taxon>Lactobacillales</taxon>
        <taxon>Lactobacillaceae</taxon>
        <taxon>Lapidilactobacillus</taxon>
    </lineage>
</organism>
<dbReference type="InterPro" id="IPR027417">
    <property type="entry name" value="P-loop_NTPase"/>
</dbReference>
<dbReference type="PANTHER" id="PTHR30050:SF8">
    <property type="entry name" value="PRIMOSOMAL PROTEIN DNAI"/>
    <property type="match status" value="1"/>
</dbReference>
<evidence type="ECO:0000259" key="1">
    <source>
        <dbReference type="Pfam" id="PF01695"/>
    </source>
</evidence>
<dbReference type="Gene3D" id="3.40.50.300">
    <property type="entry name" value="P-loop containing nucleotide triphosphate hydrolases"/>
    <property type="match status" value="1"/>
</dbReference>
<sequence>MQNINDFFKKYLAQNQFTTSYRQLINQALADPDVQAFLKVHQDELHEETIEKSAAAIYEFVTIKKGHSDDETISAAGYEPVLQMNNGDIEVGYRPTAKLVDQRQAAAQADRIKVVNLPKDLADVTFDDYSQKFAGRMTAFEAAIDLTTQLIGRETSETYVKGVYLSGPFGLGKTFLLGAMANNIAKNGITSTLVHFPTFAVQMKQAINDHKVWQRLQNLEETPVLMIDDIGADALSPWIRDEVLSVILQYRMQERLTTCFTSNLSMSELQAYLSQTNQGVDEIKSARIMERIHFLATEYQMTGPNLRQENLTQE</sequence>
<protein>
    <submittedName>
        <fullName evidence="3">Primosomal protein DnaI</fullName>
    </submittedName>
</protein>
<evidence type="ECO:0000313" key="3">
    <source>
        <dbReference type="EMBL" id="MFD1466360.1"/>
    </source>
</evidence>
<dbReference type="PANTHER" id="PTHR30050">
    <property type="entry name" value="CHROMOSOMAL REPLICATION INITIATOR PROTEIN DNAA"/>
    <property type="match status" value="1"/>
</dbReference>
<reference evidence="4" key="1">
    <citation type="journal article" date="2019" name="Int. J. Syst. Evol. Microbiol.">
        <title>The Global Catalogue of Microorganisms (GCM) 10K type strain sequencing project: providing services to taxonomists for standard genome sequencing and annotation.</title>
        <authorList>
            <consortium name="The Broad Institute Genomics Platform"/>
            <consortium name="The Broad Institute Genome Sequencing Center for Infectious Disease"/>
            <person name="Wu L."/>
            <person name="Ma J."/>
        </authorList>
    </citation>
    <scope>NUCLEOTIDE SEQUENCE [LARGE SCALE GENOMIC DNA]</scope>
    <source>
        <strain evidence="4">CCM 8951</strain>
    </source>
</reference>
<accession>A0ABW4DTP2</accession>
<dbReference type="RefSeq" id="WP_125577703.1">
    <property type="nucleotide sequence ID" value="NZ_JBHTOF010000101.1"/>
</dbReference>
<dbReference type="Proteomes" id="UP001597244">
    <property type="component" value="Unassembled WGS sequence"/>
</dbReference>
<proteinExistence type="predicted"/>
<name>A0ABW4DTP2_9LACO</name>
<feature type="domain" description="Primosomal DnaI N-terminal" evidence="2">
    <location>
        <begin position="1"/>
        <end position="93"/>
    </location>
</feature>